<evidence type="ECO:0000313" key="9">
    <source>
        <dbReference type="Proteomes" id="UP000620559"/>
    </source>
</evidence>
<dbReference type="GO" id="GO:0003852">
    <property type="term" value="F:2-isopropylmalate synthase activity"/>
    <property type="evidence" value="ECO:0007669"/>
    <property type="project" value="TreeGrafter"/>
</dbReference>
<dbReference type="EMBL" id="JADEWL010000016">
    <property type="protein sequence ID" value="MBE9212613.1"/>
    <property type="molecule type" value="Genomic_DNA"/>
</dbReference>
<dbReference type="PROSITE" id="PS50991">
    <property type="entry name" value="PYR_CT"/>
    <property type="match status" value="1"/>
</dbReference>
<dbReference type="InterPro" id="IPR000891">
    <property type="entry name" value="PYR_CT"/>
</dbReference>
<keyword evidence="5" id="KW-0100">Branched-chain amino acid biosynthesis</keyword>
<keyword evidence="4" id="KW-0464">Manganese</keyword>
<evidence type="ECO:0000256" key="6">
    <source>
        <dbReference type="SAM" id="Coils"/>
    </source>
</evidence>
<protein>
    <submittedName>
        <fullName evidence="8">2-isopropylmalate synthase</fullName>
    </submittedName>
</protein>
<accession>A0A8J7F2H2</accession>
<keyword evidence="3" id="KW-0808">Transferase</keyword>
<gene>
    <name evidence="8" type="ORF">IQ247_07765</name>
</gene>
<feature type="domain" description="Pyruvate carboxyltransferase" evidence="7">
    <location>
        <begin position="4"/>
        <end position="260"/>
    </location>
</feature>
<organism evidence="8 9">
    <name type="scientific">Plectonema cf. radiosum LEGE 06105</name>
    <dbReference type="NCBI Taxonomy" id="945769"/>
    <lineage>
        <taxon>Bacteria</taxon>
        <taxon>Bacillati</taxon>
        <taxon>Cyanobacteriota</taxon>
        <taxon>Cyanophyceae</taxon>
        <taxon>Oscillatoriophycideae</taxon>
        <taxon>Oscillatoriales</taxon>
        <taxon>Microcoleaceae</taxon>
        <taxon>Plectonema</taxon>
    </lineage>
</organism>
<dbReference type="Proteomes" id="UP000620559">
    <property type="component" value="Unassembled WGS sequence"/>
</dbReference>
<reference evidence="8" key="1">
    <citation type="submission" date="2020-10" db="EMBL/GenBank/DDBJ databases">
        <authorList>
            <person name="Castelo-Branco R."/>
            <person name="Eusebio N."/>
            <person name="Adriana R."/>
            <person name="Vieira A."/>
            <person name="Brugerolle De Fraissinette N."/>
            <person name="Rezende De Castro R."/>
            <person name="Schneider M.P."/>
            <person name="Vasconcelos V."/>
            <person name="Leao P.N."/>
        </authorList>
    </citation>
    <scope>NUCLEOTIDE SEQUENCE</scope>
    <source>
        <strain evidence="8">LEGE 06105</strain>
    </source>
</reference>
<comment type="caution">
    <text evidence="8">The sequence shown here is derived from an EMBL/GenBank/DDBJ whole genome shotgun (WGS) entry which is preliminary data.</text>
</comment>
<evidence type="ECO:0000256" key="1">
    <source>
        <dbReference type="ARBA" id="ARBA00009396"/>
    </source>
</evidence>
<dbReference type="SUPFAM" id="SSF51569">
    <property type="entry name" value="Aldolase"/>
    <property type="match status" value="1"/>
</dbReference>
<dbReference type="Pfam" id="PF00682">
    <property type="entry name" value="HMGL-like"/>
    <property type="match status" value="1"/>
</dbReference>
<dbReference type="InterPro" id="IPR013785">
    <property type="entry name" value="Aldolase_TIM"/>
</dbReference>
<evidence type="ECO:0000259" key="7">
    <source>
        <dbReference type="PROSITE" id="PS50991"/>
    </source>
</evidence>
<sequence>MNKIIIFDTTMRDGELKPGIKFSLHEKISISQLLEEMGVDVIEVGYPANSPSNFEQVLQISKIITNSTICGLAGANKEEIIAVAQAIKPAKRGRIHTYNNVNLRNKEKLRLEQELESIKDNVSLARQHCGEVEWSAFDASRSEPDFLCKAIETAINSGATTVNIPDSLGLASSEEFSQLLQMIFNRIPNINKVVVSVHCHNDLGKAVQNSMISLNYGVRQIECAINGLGARKGNADLEAIVGEAVNLEDYQIDIKTSLISKTSNLVAEITGIKPANSYQLSIDN</sequence>
<keyword evidence="2" id="KW-0432">Leucine biosynthesis</keyword>
<dbReference type="PANTHER" id="PTHR10277:SF9">
    <property type="entry name" value="2-ISOPROPYLMALATE SYNTHASE 1, CHLOROPLASTIC-RELATED"/>
    <property type="match status" value="1"/>
</dbReference>
<evidence type="ECO:0000256" key="2">
    <source>
        <dbReference type="ARBA" id="ARBA00022430"/>
    </source>
</evidence>
<evidence type="ECO:0000313" key="8">
    <source>
        <dbReference type="EMBL" id="MBE9212613.1"/>
    </source>
</evidence>
<comment type="similarity">
    <text evidence="1">Belongs to the alpha-IPM synthase/homocitrate synthase family. LeuA type 1 subfamily.</text>
</comment>
<keyword evidence="6" id="KW-0175">Coiled coil</keyword>
<dbReference type="AlphaFoldDB" id="A0A8J7F2H2"/>
<evidence type="ECO:0000256" key="5">
    <source>
        <dbReference type="ARBA" id="ARBA00023304"/>
    </source>
</evidence>
<evidence type="ECO:0000256" key="4">
    <source>
        <dbReference type="ARBA" id="ARBA00023211"/>
    </source>
</evidence>
<name>A0A8J7F2H2_9CYAN</name>
<dbReference type="PANTHER" id="PTHR10277">
    <property type="entry name" value="HOMOCITRATE SYNTHASE-RELATED"/>
    <property type="match status" value="1"/>
</dbReference>
<dbReference type="Gene3D" id="3.20.20.70">
    <property type="entry name" value="Aldolase class I"/>
    <property type="match status" value="1"/>
</dbReference>
<dbReference type="InterPro" id="IPR050073">
    <property type="entry name" value="2-IPM_HCS-like"/>
</dbReference>
<proteinExistence type="inferred from homology"/>
<feature type="coiled-coil region" evidence="6">
    <location>
        <begin position="101"/>
        <end position="128"/>
    </location>
</feature>
<evidence type="ECO:0000256" key="3">
    <source>
        <dbReference type="ARBA" id="ARBA00022679"/>
    </source>
</evidence>
<keyword evidence="2" id="KW-0028">Amino-acid biosynthesis</keyword>
<dbReference type="FunFam" id="3.20.20.70:FF:000010">
    <property type="entry name" value="2-isopropylmalate synthase"/>
    <property type="match status" value="1"/>
</dbReference>
<dbReference type="GO" id="GO:0009098">
    <property type="term" value="P:L-leucine biosynthetic process"/>
    <property type="evidence" value="ECO:0007669"/>
    <property type="project" value="UniProtKB-KW"/>
</dbReference>
<keyword evidence="9" id="KW-1185">Reference proteome</keyword>
<dbReference type="RefSeq" id="WP_193918731.1">
    <property type="nucleotide sequence ID" value="NZ_JADEWL010000016.1"/>
</dbReference>